<keyword evidence="1" id="KW-0732">Signal</keyword>
<protein>
    <recommendedName>
        <fullName evidence="4">Right handed beta helix domain-containing protein</fullName>
    </recommendedName>
</protein>
<name>A0A1C9W826_9GAMM</name>
<evidence type="ECO:0000313" key="2">
    <source>
        <dbReference type="EMBL" id="AOS97311.1"/>
    </source>
</evidence>
<reference evidence="3" key="1">
    <citation type="submission" date="2016-01" db="EMBL/GenBank/DDBJ databases">
        <title>Complete genome sequence of Microbulbifer sp. CCB-MM1, a halophile isolated from Matang Mangrove Forest, Perak.</title>
        <authorList>
            <person name="Moh T.H."/>
            <person name="Dinesh B."/>
            <person name="Lau N.-S."/>
            <person name="Go F."/>
            <person name="Alexander Chong S.-C."/>
        </authorList>
    </citation>
    <scope>NUCLEOTIDE SEQUENCE [LARGE SCALE GENOMIC DNA]</scope>
    <source>
        <strain evidence="3">CCB-MM1</strain>
    </source>
</reference>
<dbReference type="AlphaFoldDB" id="A0A1C9W826"/>
<feature type="chain" id="PRO_5008895551" description="Right handed beta helix domain-containing protein" evidence="1">
    <location>
        <begin position="19"/>
        <end position="321"/>
    </location>
</feature>
<organism evidence="2 3">
    <name type="scientific">Microbulbifer aggregans</name>
    <dbReference type="NCBI Taxonomy" id="1769779"/>
    <lineage>
        <taxon>Bacteria</taxon>
        <taxon>Pseudomonadati</taxon>
        <taxon>Pseudomonadota</taxon>
        <taxon>Gammaproteobacteria</taxon>
        <taxon>Cellvibrionales</taxon>
        <taxon>Microbulbiferaceae</taxon>
        <taxon>Microbulbifer</taxon>
    </lineage>
</organism>
<dbReference type="SUPFAM" id="SSF51126">
    <property type="entry name" value="Pectin lyase-like"/>
    <property type="match status" value="1"/>
</dbReference>
<gene>
    <name evidence="2" type="ORF">AUP74_01880</name>
</gene>
<evidence type="ECO:0000256" key="1">
    <source>
        <dbReference type="SAM" id="SignalP"/>
    </source>
</evidence>
<sequence length="321" mass="35838" precursor="true">MRRLMTVLLAIGACFSLAADNTLKTDADTMSMVPPELIVGPYRHVRPQDVGVSIGPGVIAAFPTATYRGSMKVRSPTTIENVVIEGCLRIESDNVILRNVVIRCDSFYPVKASDHSNARIEYSLVECSTPTKVFRLSNYRNFVVHRTETRGCEDLFFLGGNNDGLEVTYNYMHSLTLTPKSHADGFQFGKVPMSGSAIIRGNYFWANAEGPKTDIIFAEGASQVQFLIEDNFFHVWGLRTIRCGGEGVSCTIRNNVYEQAFENMNLLRYGKLLFSYLRGGGAHAASCNRLEDGSFAREYQSGTDRFYGVRHQVSDCPEWPY</sequence>
<evidence type="ECO:0000313" key="3">
    <source>
        <dbReference type="Proteomes" id="UP000095672"/>
    </source>
</evidence>
<dbReference type="InterPro" id="IPR011050">
    <property type="entry name" value="Pectin_lyase_fold/virulence"/>
</dbReference>
<dbReference type="InterPro" id="IPR012334">
    <property type="entry name" value="Pectin_lyas_fold"/>
</dbReference>
<dbReference type="EMBL" id="CP014143">
    <property type="protein sequence ID" value="AOS97311.1"/>
    <property type="molecule type" value="Genomic_DNA"/>
</dbReference>
<keyword evidence="3" id="KW-1185">Reference proteome</keyword>
<feature type="signal peptide" evidence="1">
    <location>
        <begin position="1"/>
        <end position="18"/>
    </location>
</feature>
<proteinExistence type="predicted"/>
<dbReference type="KEGG" id="micc:AUP74_01880"/>
<dbReference type="Proteomes" id="UP000095672">
    <property type="component" value="Chromosome"/>
</dbReference>
<evidence type="ECO:0008006" key="4">
    <source>
        <dbReference type="Google" id="ProtNLM"/>
    </source>
</evidence>
<dbReference type="Gene3D" id="2.160.20.10">
    <property type="entry name" value="Single-stranded right-handed beta-helix, Pectin lyase-like"/>
    <property type="match status" value="1"/>
</dbReference>
<accession>A0A1C9W826</accession>